<evidence type="ECO:0000313" key="3">
    <source>
        <dbReference type="Proteomes" id="UP000092164"/>
    </source>
</evidence>
<organism evidence="2 3">
    <name type="scientific">Maribacter hydrothermalis</name>
    <dbReference type="NCBI Taxonomy" id="1836467"/>
    <lineage>
        <taxon>Bacteria</taxon>
        <taxon>Pseudomonadati</taxon>
        <taxon>Bacteroidota</taxon>
        <taxon>Flavobacteriia</taxon>
        <taxon>Flavobacteriales</taxon>
        <taxon>Flavobacteriaceae</taxon>
        <taxon>Maribacter</taxon>
    </lineage>
</organism>
<evidence type="ECO:0000313" key="2">
    <source>
        <dbReference type="EMBL" id="OBR41425.1"/>
    </source>
</evidence>
<feature type="transmembrane region" description="Helical" evidence="1">
    <location>
        <begin position="360"/>
        <end position="382"/>
    </location>
</feature>
<reference evidence="3" key="1">
    <citation type="submission" date="2016-06" db="EMBL/GenBank/DDBJ databases">
        <authorList>
            <person name="Zhan P."/>
        </authorList>
    </citation>
    <scope>NUCLEOTIDE SEQUENCE [LARGE SCALE GENOMIC DNA]</scope>
    <source>
        <strain evidence="3">T28</strain>
    </source>
</reference>
<name>A0A1B7ZDK2_9FLAO</name>
<dbReference type="Gene3D" id="3.30.70.1440">
    <property type="entry name" value="Multidrug efflux transporter AcrB pore domain"/>
    <property type="match status" value="1"/>
</dbReference>
<keyword evidence="1" id="KW-0472">Membrane</keyword>
<dbReference type="KEGG" id="mart:BTR34_04670"/>
<dbReference type="Gene3D" id="3.30.70.1430">
    <property type="entry name" value="Multidrug efflux transporter AcrB pore domain"/>
    <property type="match status" value="3"/>
</dbReference>
<comment type="caution">
    <text evidence="2">The sequence shown here is derived from an EMBL/GenBank/DDBJ whole genome shotgun (WGS) entry which is preliminary data.</text>
</comment>
<feature type="transmembrane region" description="Helical" evidence="1">
    <location>
        <begin position="1193"/>
        <end position="1217"/>
    </location>
</feature>
<feature type="transmembrane region" description="Helical" evidence="1">
    <location>
        <begin position="1103"/>
        <end position="1123"/>
    </location>
</feature>
<dbReference type="SUPFAM" id="SSF82693">
    <property type="entry name" value="Multidrug efflux transporter AcrB pore domain, PN1, PN2, PC1 and PC2 subdomains"/>
    <property type="match status" value="2"/>
</dbReference>
<feature type="transmembrane region" description="Helical" evidence="1">
    <location>
        <begin position="538"/>
        <end position="562"/>
    </location>
</feature>
<protein>
    <submittedName>
        <fullName evidence="2">Cation transporter</fullName>
    </submittedName>
</protein>
<keyword evidence="3" id="KW-1185">Reference proteome</keyword>
<feature type="transmembrane region" description="Helical" evidence="1">
    <location>
        <begin position="643"/>
        <end position="663"/>
    </location>
</feature>
<dbReference type="GO" id="GO:0042910">
    <property type="term" value="F:xenobiotic transmembrane transporter activity"/>
    <property type="evidence" value="ECO:0007669"/>
    <property type="project" value="TreeGrafter"/>
</dbReference>
<dbReference type="AlphaFoldDB" id="A0A1B7ZDK2"/>
<dbReference type="EMBL" id="LZFP01000002">
    <property type="protein sequence ID" value="OBR41425.1"/>
    <property type="molecule type" value="Genomic_DNA"/>
</dbReference>
<dbReference type="InterPro" id="IPR027463">
    <property type="entry name" value="AcrB_DN_DC_subdom"/>
</dbReference>
<gene>
    <name evidence="2" type="ORF">A9200_12365</name>
</gene>
<feature type="transmembrane region" description="Helical" evidence="1">
    <location>
        <begin position="500"/>
        <end position="518"/>
    </location>
</feature>
<feature type="transmembrane region" description="Helical" evidence="1">
    <location>
        <begin position="389"/>
        <end position="409"/>
    </location>
</feature>
<evidence type="ECO:0000256" key="1">
    <source>
        <dbReference type="SAM" id="Phobius"/>
    </source>
</evidence>
<feature type="transmembrane region" description="Helical" evidence="1">
    <location>
        <begin position="1062"/>
        <end position="1083"/>
    </location>
</feature>
<dbReference type="InterPro" id="IPR001036">
    <property type="entry name" value="Acrflvin-R"/>
</dbReference>
<dbReference type="STRING" id="1836467.BTR34_04670"/>
<dbReference type="Gene3D" id="1.20.1640.10">
    <property type="entry name" value="Multidrug efflux transporter AcrB transmembrane domain"/>
    <property type="match status" value="4"/>
</dbReference>
<dbReference type="PRINTS" id="PR00702">
    <property type="entry name" value="ACRIFLAVINRP"/>
</dbReference>
<dbReference type="GO" id="GO:0005886">
    <property type="term" value="C:plasma membrane"/>
    <property type="evidence" value="ECO:0007669"/>
    <property type="project" value="TreeGrafter"/>
</dbReference>
<dbReference type="SUPFAM" id="SSF82866">
    <property type="entry name" value="Multidrug efflux transporter AcrB transmembrane domain"/>
    <property type="match status" value="2"/>
</dbReference>
<feature type="transmembrane region" description="Helical" evidence="1">
    <location>
        <begin position="1164"/>
        <end position="1181"/>
    </location>
</feature>
<dbReference type="OrthoDB" id="9758757at2"/>
<keyword evidence="1" id="KW-1133">Transmembrane helix</keyword>
<feature type="transmembrane region" description="Helical" evidence="1">
    <location>
        <begin position="610"/>
        <end position="631"/>
    </location>
</feature>
<dbReference type="Gene3D" id="3.30.2090.10">
    <property type="entry name" value="Multidrug efflux transporter AcrB TolC docking domain, DN and DC subdomains"/>
    <property type="match status" value="2"/>
</dbReference>
<feature type="transmembrane region" description="Helical" evidence="1">
    <location>
        <begin position="1036"/>
        <end position="1055"/>
    </location>
</feature>
<sequence>MLNKIIRYLIHNKLIAFVLLLVFLMWGLISTPFEFDNIVLGSNPVSVDAIPNLGDNQQIVFTEWAGQSPQDIEDQITYPLTSNLLGLPGVKSVRSSSMFGFSTIYLIFEEDIDFYWGRSRILEKLSSLPSGLLPENVNPKLGPDATALGQLFWYTIEGRDENGKVTGGWDLHEIRKVQDFYIKNALSSAKDVAEVASIGGHIQEYQIEVNPQLMQQYQISLKEVVRAVNETNKNVGSKTIEINNAEYLIRGLGLIKEIEDIENTVVVSNDFVPLRVKDIAVVSLGPKERRGILDKEGAEVVGGVVVSRYGSNPQKVIESVKKRIEEIAKGLPTIQLKDGSKSQLTIVPFYDRTELISSTLGTLSSALYLEILIAILVVLVMLRNLKISIIISGLLPVAVLMVFIAMKLFGVDANIVALSGIAIAIGTMVDLGIILSENIVRKLEHNKNNGSIDELVIEGVSEVSGAIVTAGLTTILSFIPVFVLTGEEGRLFTPLAFTKTAALLAAMFLSLFIIPPLIAKWYSLTDSKFKIKGLGTYLLGVAGILLLFWGFWIGLILIGVMIIDLLERYNILNKQYFESMKFIWIISSILFVLTFYWRPLGYENNFLSDFVFVLFSTAAILGILYVFYKYYEPILLWALANKIKFLSIPLFFLVVGLFMYVNIGKEFMPKLNEGSFLLMPTSTAHTGISENKKILQQLDMAVAAIPEVETVVGKAGRVNSALDPAPLSMFENVINYKSEFILGEDGKPLQFKISDSGQFYTKNGELVTAGSGVSKFDLVPDSDGEYYRNWRPHIKNANDIWKEIVSVTKIPGVTSAPQLQPIETRLVMLQTGMRSPMGIKVFGPDLKTIEFFGYALEQELKKIDVVDNASVFSDRIVAKPYLNVKFDRDKAARYGLTINELQEVLESAMGGKVLTQTIEGRERYDVIIRYPRDLRADPNDLEGILVSLKNGGTIPLSEVASVDFEKGPQVIKSEDGFLTGYVLFDKKEEYAEVTAVELVKKRIETQIKEGNLIVPKGVSYKFAGTYENNVHAEKTLSFVIPLVMIAILFILYLQFRSMTISFMIFSGVAVAFAGGFMMLWLYGQSWFLDFNFLGNDLRDIFNVKTINISVAVWVGFIALFGIATDDGVVVATYLKQNFEDNNPTSINEVRAAVLDAGKKRIRPCLMTTATTLLALLPILTAKGHGKDILIPMAIPSFGGMLVALVTLLIVPVLFSAWKESKLNKTKLL</sequence>
<keyword evidence="1" id="KW-0812">Transmembrane</keyword>
<feature type="transmembrane region" description="Helical" evidence="1">
    <location>
        <begin position="415"/>
        <end position="435"/>
    </location>
</feature>
<dbReference type="Pfam" id="PF00873">
    <property type="entry name" value="ACR_tran"/>
    <property type="match status" value="4"/>
</dbReference>
<accession>A0A1B7ZDK2</accession>
<proteinExistence type="predicted"/>
<dbReference type="SUPFAM" id="SSF82714">
    <property type="entry name" value="Multidrug efflux transporter AcrB TolC docking domain, DN and DC subdomains"/>
    <property type="match status" value="2"/>
</dbReference>
<dbReference type="Gene3D" id="3.30.70.1320">
    <property type="entry name" value="Multidrug efflux transporter AcrB pore domain like"/>
    <property type="match status" value="1"/>
</dbReference>
<dbReference type="RefSeq" id="WP_068481928.1">
    <property type="nucleotide sequence ID" value="NZ_CP018760.1"/>
</dbReference>
<feature type="transmembrane region" description="Helical" evidence="1">
    <location>
        <begin position="582"/>
        <end position="598"/>
    </location>
</feature>
<dbReference type="Proteomes" id="UP000092164">
    <property type="component" value="Unassembled WGS sequence"/>
</dbReference>
<dbReference type="PANTHER" id="PTHR32063:SF19">
    <property type="entry name" value="CATION EFFLUX SYSTEM PROTEIN CUSA"/>
    <property type="match status" value="1"/>
</dbReference>
<dbReference type="PANTHER" id="PTHR32063">
    <property type="match status" value="1"/>
</dbReference>